<dbReference type="InterPro" id="IPR027806">
    <property type="entry name" value="HARBI1_dom"/>
</dbReference>
<dbReference type="PANTHER" id="PTHR22930:SF289">
    <property type="entry name" value="DDE TNP4 DOMAIN-CONTAINING PROTEIN-RELATED"/>
    <property type="match status" value="1"/>
</dbReference>
<evidence type="ECO:0000256" key="2">
    <source>
        <dbReference type="ARBA" id="ARBA00004123"/>
    </source>
</evidence>
<name>A0ABM3JDP1_BACDO</name>
<dbReference type="Pfam" id="PF13359">
    <property type="entry name" value="DDE_Tnp_4"/>
    <property type="match status" value="1"/>
</dbReference>
<dbReference type="GeneID" id="125777142"/>
<evidence type="ECO:0000256" key="1">
    <source>
        <dbReference type="ARBA" id="ARBA00001968"/>
    </source>
</evidence>
<evidence type="ECO:0000256" key="6">
    <source>
        <dbReference type="ARBA" id="ARBA00022801"/>
    </source>
</evidence>
<organism evidence="9 10">
    <name type="scientific">Bactrocera dorsalis</name>
    <name type="common">Oriental fruit fly</name>
    <name type="synonym">Dacus dorsalis</name>
    <dbReference type="NCBI Taxonomy" id="27457"/>
    <lineage>
        <taxon>Eukaryota</taxon>
        <taxon>Metazoa</taxon>
        <taxon>Ecdysozoa</taxon>
        <taxon>Arthropoda</taxon>
        <taxon>Hexapoda</taxon>
        <taxon>Insecta</taxon>
        <taxon>Pterygota</taxon>
        <taxon>Neoptera</taxon>
        <taxon>Endopterygota</taxon>
        <taxon>Diptera</taxon>
        <taxon>Brachycera</taxon>
        <taxon>Muscomorpha</taxon>
        <taxon>Tephritoidea</taxon>
        <taxon>Tephritidae</taxon>
        <taxon>Bactrocera</taxon>
        <taxon>Bactrocera</taxon>
    </lineage>
</organism>
<dbReference type="Proteomes" id="UP001652620">
    <property type="component" value="Chromosome 3"/>
</dbReference>
<comment type="cofactor">
    <cofactor evidence="1">
        <name>a divalent metal cation</name>
        <dbReference type="ChEBI" id="CHEBI:60240"/>
    </cofactor>
</comment>
<keyword evidence="5" id="KW-0479">Metal-binding</keyword>
<evidence type="ECO:0000256" key="5">
    <source>
        <dbReference type="ARBA" id="ARBA00022723"/>
    </source>
</evidence>
<keyword evidence="7" id="KW-0539">Nucleus</keyword>
<evidence type="ECO:0000256" key="7">
    <source>
        <dbReference type="ARBA" id="ARBA00023242"/>
    </source>
</evidence>
<keyword evidence="4" id="KW-0540">Nuclease</keyword>
<evidence type="ECO:0000259" key="8">
    <source>
        <dbReference type="Pfam" id="PF13359"/>
    </source>
</evidence>
<evidence type="ECO:0000256" key="3">
    <source>
        <dbReference type="ARBA" id="ARBA00006958"/>
    </source>
</evidence>
<accession>A0ABM3JDP1</accession>
<comment type="subcellular location">
    <subcellularLocation>
        <location evidence="2">Nucleus</location>
    </subcellularLocation>
</comment>
<gene>
    <name evidence="10" type="primary">LOC125777142</name>
</gene>
<dbReference type="PANTHER" id="PTHR22930">
    <property type="match status" value="1"/>
</dbReference>
<feature type="domain" description="DDE Tnp4" evidence="8">
    <location>
        <begin position="152"/>
        <end position="305"/>
    </location>
</feature>
<reference evidence="10" key="1">
    <citation type="submission" date="2025-08" db="UniProtKB">
        <authorList>
            <consortium name="RefSeq"/>
        </authorList>
    </citation>
    <scope>IDENTIFICATION</scope>
    <source>
        <tissue evidence="10">Adult</tissue>
    </source>
</reference>
<evidence type="ECO:0000313" key="9">
    <source>
        <dbReference type="Proteomes" id="UP001652620"/>
    </source>
</evidence>
<protein>
    <submittedName>
        <fullName evidence="10">Nuclease HARBI1</fullName>
    </submittedName>
</protein>
<dbReference type="InterPro" id="IPR045249">
    <property type="entry name" value="HARBI1-like"/>
</dbReference>
<keyword evidence="6" id="KW-0378">Hydrolase</keyword>
<evidence type="ECO:0000256" key="4">
    <source>
        <dbReference type="ARBA" id="ARBA00022722"/>
    </source>
</evidence>
<dbReference type="RefSeq" id="XP_049307345.1">
    <property type="nucleotide sequence ID" value="XM_049451388.1"/>
</dbReference>
<proteinExistence type="inferred from homology"/>
<sequence length="358" mass="40493">MSALVILSSIILERELHAEEAVSRRILRDHSNPLDVPDFKFVASYRVNKRAFEMLVSVVALHVKESSIPARLQLAATLRFLAEGGFQKSVGKDVVVAMGRSTISKVLKRLLNVLEKYICPQWIKLNMTEAEIAASKQHFLQNFGIPGVVGCVDGTHIRITKPHKDPSLFYNRKGYFSINAMIICDYNMTIRAIDARRPGSSHDALIWSVSRAQEYFQRNYEGGERGCWLLGDAGYALQPYLLTPFRDPSVATPQHTFNQRHSSARNIIERTIGVLKSRFRCLSRLLQYQPHKVVQMTNVCCALHNICKYYKVQELVEFASGDDENEHSINVEITNETTLDGEAAIMRDTIANLLHTNS</sequence>
<evidence type="ECO:0000313" key="10">
    <source>
        <dbReference type="RefSeq" id="XP_049307345.1"/>
    </source>
</evidence>
<keyword evidence="9" id="KW-1185">Reference proteome</keyword>
<comment type="similarity">
    <text evidence="3">Belongs to the HARBI1 family.</text>
</comment>